<accession>A0A835MPP5</accession>
<sequence length="238" mass="27768">MFCLFADGMKMWMRRCFDMNFPSMLQSRILDWRCLLMFTDNKDNKAFGSGSVDEPEQRRRPDYECRSQVLEETKSLRYQLSEVNSKIADLENMAKAWQAQESLNQQVSRGKKEEDDGKDKEIERLEGELGVRNSLTDQQSVREKLIKLLEFRIKTKDDERRLLKHELAMKDEEIQRLKSQLDRKEKEYAKLKNTNMENADASPGNAFKFRAKNPPGKGYTDISYYHDLIGATNSSAGD</sequence>
<feature type="compositionally biased region" description="Basic and acidic residues" evidence="1">
    <location>
        <begin position="110"/>
        <end position="122"/>
    </location>
</feature>
<feature type="region of interest" description="Disordered" evidence="1">
    <location>
        <begin position="101"/>
        <end position="122"/>
    </location>
</feature>
<reference evidence="2 3" key="1">
    <citation type="submission" date="2020-10" db="EMBL/GenBank/DDBJ databases">
        <title>Plant Genome Project.</title>
        <authorList>
            <person name="Zhang R.-G."/>
        </authorList>
    </citation>
    <scope>NUCLEOTIDE SEQUENCE [LARGE SCALE GENOMIC DNA]</scope>
    <source>
        <strain evidence="2">FAFU-HL-1</strain>
        <tissue evidence="2">Leaf</tissue>
    </source>
</reference>
<evidence type="ECO:0000313" key="3">
    <source>
        <dbReference type="Proteomes" id="UP000657918"/>
    </source>
</evidence>
<dbReference type="EMBL" id="JADGMS010000012">
    <property type="protein sequence ID" value="KAF9671854.1"/>
    <property type="molecule type" value="Genomic_DNA"/>
</dbReference>
<evidence type="ECO:0000256" key="1">
    <source>
        <dbReference type="SAM" id="MobiDB-lite"/>
    </source>
</evidence>
<proteinExistence type="predicted"/>
<evidence type="ECO:0000313" key="2">
    <source>
        <dbReference type="EMBL" id="KAF9671854.1"/>
    </source>
</evidence>
<dbReference type="Proteomes" id="UP000657918">
    <property type="component" value="Unassembled WGS sequence"/>
</dbReference>
<dbReference type="OrthoDB" id="849728at2759"/>
<gene>
    <name evidence="2" type="ORF">SADUNF_Sadunf12G0093300</name>
</gene>
<dbReference type="AlphaFoldDB" id="A0A835MPP5"/>
<name>A0A835MPP5_9ROSI</name>
<protein>
    <submittedName>
        <fullName evidence="2">Uncharacterized protein</fullName>
    </submittedName>
</protein>
<keyword evidence="3" id="KW-1185">Reference proteome</keyword>
<comment type="caution">
    <text evidence="2">The sequence shown here is derived from an EMBL/GenBank/DDBJ whole genome shotgun (WGS) entry which is preliminary data.</text>
</comment>
<organism evidence="2 3">
    <name type="scientific">Salix dunnii</name>
    <dbReference type="NCBI Taxonomy" id="1413687"/>
    <lineage>
        <taxon>Eukaryota</taxon>
        <taxon>Viridiplantae</taxon>
        <taxon>Streptophyta</taxon>
        <taxon>Embryophyta</taxon>
        <taxon>Tracheophyta</taxon>
        <taxon>Spermatophyta</taxon>
        <taxon>Magnoliopsida</taxon>
        <taxon>eudicotyledons</taxon>
        <taxon>Gunneridae</taxon>
        <taxon>Pentapetalae</taxon>
        <taxon>rosids</taxon>
        <taxon>fabids</taxon>
        <taxon>Malpighiales</taxon>
        <taxon>Salicaceae</taxon>
        <taxon>Saliceae</taxon>
        <taxon>Salix</taxon>
    </lineage>
</organism>
<feature type="region of interest" description="Disordered" evidence="1">
    <location>
        <begin position="192"/>
        <end position="212"/>
    </location>
</feature>